<evidence type="ECO:0000256" key="2">
    <source>
        <dbReference type="ARBA" id="ARBA00006787"/>
    </source>
</evidence>
<comment type="similarity">
    <text evidence="2">Belongs to the carotenoid oxygenase family.</text>
</comment>
<keyword evidence="4" id="KW-0560">Oxidoreductase</keyword>
<dbReference type="PANTHER" id="PTHR10543">
    <property type="entry name" value="BETA-CAROTENE DIOXYGENASE"/>
    <property type="match status" value="1"/>
</dbReference>
<dbReference type="InterPro" id="IPR004294">
    <property type="entry name" value="Carotenoid_Oase"/>
</dbReference>
<protein>
    <submittedName>
        <fullName evidence="6">Uncharacterized protein</fullName>
    </submittedName>
</protein>
<dbReference type="PANTHER" id="PTHR10543:SF24">
    <property type="entry name" value="CAROTENOID ISOMEROOXYGENASE"/>
    <property type="match status" value="1"/>
</dbReference>
<organism evidence="6 7">
    <name type="scientific">Durusdinium trenchii</name>
    <dbReference type="NCBI Taxonomy" id="1381693"/>
    <lineage>
        <taxon>Eukaryota</taxon>
        <taxon>Sar</taxon>
        <taxon>Alveolata</taxon>
        <taxon>Dinophyceae</taxon>
        <taxon>Suessiales</taxon>
        <taxon>Symbiodiniaceae</taxon>
        <taxon>Durusdinium</taxon>
    </lineage>
</organism>
<reference evidence="6 7" key="1">
    <citation type="submission" date="2024-02" db="EMBL/GenBank/DDBJ databases">
        <authorList>
            <person name="Chen Y."/>
            <person name="Shah S."/>
            <person name="Dougan E. K."/>
            <person name="Thang M."/>
            <person name="Chan C."/>
        </authorList>
    </citation>
    <scope>NUCLEOTIDE SEQUENCE [LARGE SCALE GENOMIC DNA]</scope>
</reference>
<proteinExistence type="inferred from homology"/>
<keyword evidence="5" id="KW-0408">Iron</keyword>
<keyword evidence="3" id="KW-0479">Metal-binding</keyword>
<accession>A0ABP0MSE9</accession>
<evidence type="ECO:0000256" key="4">
    <source>
        <dbReference type="ARBA" id="ARBA00023002"/>
    </source>
</evidence>
<keyword evidence="7" id="KW-1185">Reference proteome</keyword>
<evidence type="ECO:0000313" key="6">
    <source>
        <dbReference type="EMBL" id="CAK9054417.1"/>
    </source>
</evidence>
<feature type="non-terminal residue" evidence="6">
    <location>
        <position position="337"/>
    </location>
</feature>
<sequence>MALKTKRSRLSADGNVSMVNLQETLEKGMAETGRNLHHMVQLAREGQCNWTSTPKTALGILSKYTVAFQELLILCPNTAVNKTKIAQAIYQCHIDGGEVSKLATFSKDDADKVGEVIRITLIKLRKCSADEKQYVVFSVEPDVSKEFGAPVTRRLIQRISTEYPAPVHTIGLTEQYIVTIQIPYPLNWDGMLNAEAKWLFNGVYEGNLNDYNTWQPERGTTIRVINRSTGEETGVFETDPFFFFHVINSFEEGDIVNLDVVCYNEPPVGFPLRQARSGDVEDWRGGGGEVRRFAMNLRTGECTCTGWPDNCFDEPKINPKVDGARQRFSWGVIDDNG</sequence>
<gene>
    <name evidence="6" type="ORF">CCMP2556_LOCUS27212</name>
</gene>
<dbReference type="Pfam" id="PF03055">
    <property type="entry name" value="RPE65"/>
    <property type="match status" value="1"/>
</dbReference>
<dbReference type="Proteomes" id="UP001642484">
    <property type="component" value="Unassembled WGS sequence"/>
</dbReference>
<evidence type="ECO:0000313" key="7">
    <source>
        <dbReference type="Proteomes" id="UP001642484"/>
    </source>
</evidence>
<evidence type="ECO:0000256" key="1">
    <source>
        <dbReference type="ARBA" id="ARBA00001954"/>
    </source>
</evidence>
<comment type="caution">
    <text evidence="6">The sequence shown here is derived from an EMBL/GenBank/DDBJ whole genome shotgun (WGS) entry which is preliminary data.</text>
</comment>
<dbReference type="EMBL" id="CAXAMN010019480">
    <property type="protein sequence ID" value="CAK9054417.1"/>
    <property type="molecule type" value="Genomic_DNA"/>
</dbReference>
<comment type="cofactor">
    <cofactor evidence="1">
        <name>Fe(2+)</name>
        <dbReference type="ChEBI" id="CHEBI:29033"/>
    </cofactor>
</comment>
<evidence type="ECO:0000256" key="5">
    <source>
        <dbReference type="ARBA" id="ARBA00023004"/>
    </source>
</evidence>
<name>A0ABP0MSE9_9DINO</name>
<evidence type="ECO:0000256" key="3">
    <source>
        <dbReference type="ARBA" id="ARBA00022723"/>
    </source>
</evidence>